<proteinExistence type="predicted"/>
<protein>
    <submittedName>
        <fullName evidence="1">Uncharacterized protein</fullName>
    </submittedName>
</protein>
<keyword evidence="2" id="KW-1185">Reference proteome</keyword>
<organism evidence="1 2">
    <name type="scientific">Peronosclerospora sorghi</name>
    <dbReference type="NCBI Taxonomy" id="230839"/>
    <lineage>
        <taxon>Eukaryota</taxon>
        <taxon>Sar</taxon>
        <taxon>Stramenopiles</taxon>
        <taxon>Oomycota</taxon>
        <taxon>Peronosporomycetes</taxon>
        <taxon>Peronosporales</taxon>
        <taxon>Peronosporaceae</taxon>
        <taxon>Peronosclerospora</taxon>
    </lineage>
</organism>
<dbReference type="Proteomes" id="UP001163321">
    <property type="component" value="Chromosome 4"/>
</dbReference>
<dbReference type="EMBL" id="CM047583">
    <property type="protein sequence ID" value="KAI9912885.1"/>
    <property type="molecule type" value="Genomic_DNA"/>
</dbReference>
<evidence type="ECO:0000313" key="2">
    <source>
        <dbReference type="Proteomes" id="UP001163321"/>
    </source>
</evidence>
<evidence type="ECO:0000313" key="1">
    <source>
        <dbReference type="EMBL" id="KAI9912885.1"/>
    </source>
</evidence>
<name>A0ACC0W2L0_9STRA</name>
<accession>A0ACC0W2L0</accession>
<comment type="caution">
    <text evidence="1">The sequence shown here is derived from an EMBL/GenBank/DDBJ whole genome shotgun (WGS) entry which is preliminary data.</text>
</comment>
<reference evidence="1 2" key="1">
    <citation type="journal article" date="2022" name="bioRxiv">
        <title>The genome of the oomycete Peronosclerospora sorghi, a cosmopolitan pathogen of maize and sorghum, is inflated with dispersed pseudogenes.</title>
        <authorList>
            <person name="Fletcher K."/>
            <person name="Martin F."/>
            <person name="Isakeit T."/>
            <person name="Cavanaugh K."/>
            <person name="Magill C."/>
            <person name="Michelmore R."/>
        </authorList>
    </citation>
    <scope>NUCLEOTIDE SEQUENCE [LARGE SCALE GENOMIC DNA]</scope>
    <source>
        <strain evidence="1">P6</strain>
    </source>
</reference>
<gene>
    <name evidence="1" type="ORF">PsorP6_005554</name>
</gene>
<sequence length="170" mass="18128">MLGKVQPQVKHNADENLRKHLEDLQAALLRVTAERDAYRAETLRITVERDTYCQADLSTVRSVLDYDELKQTSKLHAGVVASVGEEAGPARIETGVVATRVEKEADAVCGEAEAYIAGVESASADVASVESADELAYKAEGESAEEMADEMADEAAGKAVDELADEASGE</sequence>